<feature type="domain" description="DUF4440" evidence="2">
    <location>
        <begin position="31"/>
        <end position="136"/>
    </location>
</feature>
<dbReference type="RefSeq" id="WP_233390878.1">
    <property type="nucleotide sequence ID" value="NZ_JAJTWT010000003.1"/>
</dbReference>
<feature type="signal peptide" evidence="1">
    <location>
        <begin position="1"/>
        <end position="20"/>
    </location>
</feature>
<evidence type="ECO:0000259" key="2">
    <source>
        <dbReference type="Pfam" id="PF14534"/>
    </source>
</evidence>
<comment type="caution">
    <text evidence="3">The sequence shown here is derived from an EMBL/GenBank/DDBJ whole genome shotgun (WGS) entry which is preliminary data.</text>
</comment>
<evidence type="ECO:0000256" key="1">
    <source>
        <dbReference type="SAM" id="SignalP"/>
    </source>
</evidence>
<protein>
    <submittedName>
        <fullName evidence="3">Nuclear transport factor 2 family protein</fullName>
    </submittedName>
</protein>
<reference evidence="3 4" key="1">
    <citation type="submission" date="2021-12" db="EMBL/GenBank/DDBJ databases">
        <title>Genome seq of p7.</title>
        <authorList>
            <person name="Seo T."/>
        </authorList>
    </citation>
    <scope>NUCLEOTIDE SEQUENCE [LARGE SCALE GENOMIC DNA]</scope>
    <source>
        <strain evidence="3 4">P7</strain>
    </source>
</reference>
<dbReference type="Gene3D" id="3.10.450.50">
    <property type="match status" value="1"/>
</dbReference>
<dbReference type="Pfam" id="PF14534">
    <property type="entry name" value="DUF4440"/>
    <property type="match status" value="1"/>
</dbReference>
<evidence type="ECO:0000313" key="3">
    <source>
        <dbReference type="EMBL" id="MCE4537105.1"/>
    </source>
</evidence>
<accession>A0ABS8XIQ9</accession>
<dbReference type="Proteomes" id="UP001201463">
    <property type="component" value="Unassembled WGS sequence"/>
</dbReference>
<sequence>MKRRPLLALALAPAAGLAQAAPDAALAARLKAQADAWDRAIVAKDRAAIEANMADDFRQIDGRGNVETHASFVAGLMSPDLVIDPYTVEDFDVRLYGDTALLSGRTRMTGRYQGQPFKSHYRYIDIYVKRGGAWKIVSVQISRIPD</sequence>
<gene>
    <name evidence="3" type="ORF">LXT12_07565</name>
</gene>
<dbReference type="InterPro" id="IPR027843">
    <property type="entry name" value="DUF4440"/>
</dbReference>
<feature type="chain" id="PRO_5047371922" evidence="1">
    <location>
        <begin position="21"/>
        <end position="146"/>
    </location>
</feature>
<keyword evidence="4" id="KW-1185">Reference proteome</keyword>
<name>A0ABS8XIQ9_9BURK</name>
<organism evidence="3 4">
    <name type="scientific">Pelomonas caseinilytica</name>
    <dbReference type="NCBI Taxonomy" id="2906763"/>
    <lineage>
        <taxon>Bacteria</taxon>
        <taxon>Pseudomonadati</taxon>
        <taxon>Pseudomonadota</taxon>
        <taxon>Betaproteobacteria</taxon>
        <taxon>Burkholderiales</taxon>
        <taxon>Sphaerotilaceae</taxon>
        <taxon>Roseateles</taxon>
    </lineage>
</organism>
<proteinExistence type="predicted"/>
<dbReference type="InterPro" id="IPR032710">
    <property type="entry name" value="NTF2-like_dom_sf"/>
</dbReference>
<dbReference type="SUPFAM" id="SSF54427">
    <property type="entry name" value="NTF2-like"/>
    <property type="match status" value="1"/>
</dbReference>
<keyword evidence="1" id="KW-0732">Signal</keyword>
<evidence type="ECO:0000313" key="4">
    <source>
        <dbReference type="Proteomes" id="UP001201463"/>
    </source>
</evidence>
<dbReference type="EMBL" id="JAJTWT010000003">
    <property type="protein sequence ID" value="MCE4537105.1"/>
    <property type="molecule type" value="Genomic_DNA"/>
</dbReference>